<evidence type="ECO:0000313" key="3">
    <source>
        <dbReference type="EMBL" id="PTM58374.1"/>
    </source>
</evidence>
<feature type="compositionally biased region" description="Basic and acidic residues" evidence="2">
    <location>
        <begin position="1"/>
        <end position="11"/>
    </location>
</feature>
<keyword evidence="4" id="KW-1185">Reference proteome</keyword>
<gene>
    <name evidence="3" type="ORF">C8J48_0956</name>
</gene>
<dbReference type="RefSeq" id="WP_107725186.1">
    <property type="nucleotide sequence ID" value="NZ_PZZP01000001.1"/>
</dbReference>
<feature type="region of interest" description="Disordered" evidence="2">
    <location>
        <begin position="159"/>
        <end position="183"/>
    </location>
</feature>
<accession>A0A2T4Z910</accession>
<dbReference type="OrthoDB" id="1901795at2"/>
<feature type="compositionally biased region" description="Polar residues" evidence="2">
    <location>
        <begin position="160"/>
        <end position="183"/>
    </location>
</feature>
<evidence type="ECO:0000256" key="1">
    <source>
        <dbReference type="SAM" id="Coils"/>
    </source>
</evidence>
<feature type="compositionally biased region" description="Low complexity" evidence="2">
    <location>
        <begin position="12"/>
        <end position="22"/>
    </location>
</feature>
<sequence length="218" mass="25057">MEEQQDTRVETVETVEQEQPQQSEITTEALEEVLREAGDDHPLKKWLQSREDKRVSQALKTWKENNLSNVVEEEIAKRFPDETEEQKELRQLREELAAARAKNERAEVERELAAQLKEKELPEELAALVAGPDKEEAEKRFDVLAAVLEKWKEYLLGIKRQQQGKPPAATGSTRSGDNPFKTNNLTEITRLLKEDPVTAKQLAEEAGKGRMFQHMTNR</sequence>
<protein>
    <submittedName>
        <fullName evidence="3">Uncharacterized protein DUF4355</fullName>
    </submittedName>
</protein>
<feature type="region of interest" description="Disordered" evidence="2">
    <location>
        <begin position="1"/>
        <end position="23"/>
    </location>
</feature>
<feature type="coiled-coil region" evidence="1">
    <location>
        <begin position="82"/>
        <end position="119"/>
    </location>
</feature>
<reference evidence="3 4" key="1">
    <citation type="submission" date="2018-04" db="EMBL/GenBank/DDBJ databases">
        <title>Genomic Encyclopedia of Archaeal and Bacterial Type Strains, Phase II (KMG-II): from individual species to whole genera.</title>
        <authorList>
            <person name="Goeker M."/>
        </authorList>
    </citation>
    <scope>NUCLEOTIDE SEQUENCE [LARGE SCALE GENOMIC DNA]</scope>
    <source>
        <strain evidence="3 4">DSM 45169</strain>
    </source>
</reference>
<dbReference type="InterPro" id="IPR025580">
    <property type="entry name" value="Gp46"/>
</dbReference>
<dbReference type="AlphaFoldDB" id="A0A2T4Z910"/>
<dbReference type="EMBL" id="PZZP01000001">
    <property type="protein sequence ID" value="PTM58374.1"/>
    <property type="molecule type" value="Genomic_DNA"/>
</dbReference>
<dbReference type="Proteomes" id="UP000241639">
    <property type="component" value="Unassembled WGS sequence"/>
</dbReference>
<organism evidence="3 4">
    <name type="scientific">Desmospora activa DSM 45169</name>
    <dbReference type="NCBI Taxonomy" id="1121389"/>
    <lineage>
        <taxon>Bacteria</taxon>
        <taxon>Bacillati</taxon>
        <taxon>Bacillota</taxon>
        <taxon>Bacilli</taxon>
        <taxon>Bacillales</taxon>
        <taxon>Thermoactinomycetaceae</taxon>
        <taxon>Desmospora</taxon>
    </lineage>
</organism>
<name>A0A2T4Z910_9BACL</name>
<keyword evidence="1" id="KW-0175">Coiled coil</keyword>
<evidence type="ECO:0000313" key="4">
    <source>
        <dbReference type="Proteomes" id="UP000241639"/>
    </source>
</evidence>
<proteinExistence type="predicted"/>
<comment type="caution">
    <text evidence="3">The sequence shown here is derived from an EMBL/GenBank/DDBJ whole genome shotgun (WGS) entry which is preliminary data.</text>
</comment>
<dbReference type="Pfam" id="PF14265">
    <property type="entry name" value="DUF4355"/>
    <property type="match status" value="1"/>
</dbReference>
<evidence type="ECO:0000256" key="2">
    <source>
        <dbReference type="SAM" id="MobiDB-lite"/>
    </source>
</evidence>